<dbReference type="RefSeq" id="XP_022241476.1">
    <property type="nucleotide sequence ID" value="XM_022385768.1"/>
</dbReference>
<protein>
    <submittedName>
        <fullName evidence="5 6">RISC-loading complex subunit tarbp2-like isoform X1</fullName>
    </submittedName>
</protein>
<keyword evidence="1 2" id="KW-0694">RNA-binding</keyword>
<dbReference type="SMART" id="SM00358">
    <property type="entry name" value="DSRM"/>
    <property type="match status" value="3"/>
</dbReference>
<dbReference type="RefSeq" id="XP_022241475.1">
    <property type="nucleotide sequence ID" value="XM_022385767.1"/>
</dbReference>
<keyword evidence="4" id="KW-1185">Reference proteome</keyword>
<accession>A0ABM1SCX0</accession>
<proteinExistence type="predicted"/>
<gene>
    <name evidence="5 6 7 8" type="primary">LOC106459309</name>
</gene>
<feature type="domain" description="DRBM" evidence="3">
    <location>
        <begin position="25"/>
        <end position="92"/>
    </location>
</feature>
<evidence type="ECO:0000313" key="4">
    <source>
        <dbReference type="Proteomes" id="UP000694941"/>
    </source>
</evidence>
<dbReference type="Proteomes" id="UP000694941">
    <property type="component" value="Unplaced"/>
</dbReference>
<dbReference type="Pfam" id="PF00035">
    <property type="entry name" value="dsrm"/>
    <property type="match status" value="2"/>
</dbReference>
<dbReference type="InterPro" id="IPR051247">
    <property type="entry name" value="RLC_Component"/>
</dbReference>
<evidence type="ECO:0000313" key="5">
    <source>
        <dbReference type="RefSeq" id="XP_022241473.1"/>
    </source>
</evidence>
<evidence type="ECO:0000256" key="2">
    <source>
        <dbReference type="PROSITE-ProRule" id="PRU00266"/>
    </source>
</evidence>
<dbReference type="PANTHER" id="PTHR46205">
    <property type="entry name" value="LOQUACIOUS, ISOFORM B"/>
    <property type="match status" value="1"/>
</dbReference>
<reference evidence="5 6" key="1">
    <citation type="submission" date="2025-05" db="UniProtKB">
        <authorList>
            <consortium name="RefSeq"/>
        </authorList>
    </citation>
    <scope>IDENTIFICATION</scope>
    <source>
        <tissue evidence="5 6">Muscle</tissue>
    </source>
</reference>
<evidence type="ECO:0000313" key="7">
    <source>
        <dbReference type="RefSeq" id="XP_022241475.1"/>
    </source>
</evidence>
<name>A0ABM1SCX0_LIMPO</name>
<feature type="domain" description="DRBM" evidence="3">
    <location>
        <begin position="135"/>
        <end position="213"/>
    </location>
</feature>
<dbReference type="GeneID" id="106459309"/>
<evidence type="ECO:0000256" key="1">
    <source>
        <dbReference type="ARBA" id="ARBA00022884"/>
    </source>
</evidence>
<feature type="domain" description="DRBM" evidence="3">
    <location>
        <begin position="279"/>
        <end position="347"/>
    </location>
</feature>
<dbReference type="CDD" id="cd19864">
    <property type="entry name" value="DSRM_PRKRA-like_rpt3"/>
    <property type="match status" value="1"/>
</dbReference>
<evidence type="ECO:0000259" key="3">
    <source>
        <dbReference type="PROSITE" id="PS50137"/>
    </source>
</evidence>
<dbReference type="RefSeq" id="XP_022241474.1">
    <property type="nucleotide sequence ID" value="XM_022385766.1"/>
</dbReference>
<dbReference type="PROSITE" id="PS50137">
    <property type="entry name" value="DS_RBD"/>
    <property type="match status" value="3"/>
</dbReference>
<dbReference type="SUPFAM" id="SSF54768">
    <property type="entry name" value="dsRNA-binding domain-like"/>
    <property type="match status" value="3"/>
</dbReference>
<dbReference type="PANTHER" id="PTHR46205:SF3">
    <property type="entry name" value="LOQUACIOUS, ISOFORM B"/>
    <property type="match status" value="1"/>
</dbReference>
<sequence length="351" mass="39334">MFSDEKTQPSLLSSIRGMETLPQKTPISLLQELCAHHGLTADYKMMSVEGLVHAPTFMFRVEVDNEFATATGQSKKKAKHAAAQAILEKLLERNGLFSSSVNVPDNLSVKSVLKSSEDTNCEKAVSPSSDGITGNPVGTLQELCMKRHWEPPLYETVQEEGLPHERTFGVQCQVKVRDQNVTEDKEIKEIGIGKSKRLAKRQAAFRILQILEGVEVAEQELPVKPILIQNHFKQKSKKLHLPTPDYSQNVLKFIQGLQSSDGEILYSLHMTDLNKPTTDFIGLLQDIADEQNFETNYWMLEEKSFDDNYQCLVHLGSLPAAVCFGVGKSSDEAKENAARNALQYLRIMTRK</sequence>
<dbReference type="Gene3D" id="3.30.160.20">
    <property type="match status" value="3"/>
</dbReference>
<organism evidence="4 7">
    <name type="scientific">Limulus polyphemus</name>
    <name type="common">Atlantic horseshoe crab</name>
    <dbReference type="NCBI Taxonomy" id="6850"/>
    <lineage>
        <taxon>Eukaryota</taxon>
        <taxon>Metazoa</taxon>
        <taxon>Ecdysozoa</taxon>
        <taxon>Arthropoda</taxon>
        <taxon>Chelicerata</taxon>
        <taxon>Merostomata</taxon>
        <taxon>Xiphosura</taxon>
        <taxon>Limulidae</taxon>
        <taxon>Limulus</taxon>
    </lineage>
</organism>
<evidence type="ECO:0000313" key="8">
    <source>
        <dbReference type="RefSeq" id="XP_022241476.1"/>
    </source>
</evidence>
<dbReference type="InterPro" id="IPR014720">
    <property type="entry name" value="dsRBD_dom"/>
</dbReference>
<dbReference type="RefSeq" id="XP_022241473.1">
    <property type="nucleotide sequence ID" value="XM_022385765.1"/>
</dbReference>
<evidence type="ECO:0000313" key="6">
    <source>
        <dbReference type="RefSeq" id="XP_022241474.1"/>
    </source>
</evidence>